<keyword evidence="7" id="KW-0732">Signal</keyword>
<dbReference type="PANTHER" id="PTHR43811:SF19">
    <property type="entry name" value="39 KDA FK506-BINDING NUCLEAR PROTEIN"/>
    <property type="match status" value="1"/>
</dbReference>
<comment type="catalytic activity">
    <reaction evidence="1 5 6">
        <text>[protein]-peptidylproline (omega=180) = [protein]-peptidylproline (omega=0)</text>
        <dbReference type="Rhea" id="RHEA:16237"/>
        <dbReference type="Rhea" id="RHEA-COMP:10747"/>
        <dbReference type="Rhea" id="RHEA-COMP:10748"/>
        <dbReference type="ChEBI" id="CHEBI:83833"/>
        <dbReference type="ChEBI" id="CHEBI:83834"/>
        <dbReference type="EC" id="5.2.1.8"/>
    </reaction>
</comment>
<dbReference type="EC" id="5.2.1.8" evidence="6"/>
<dbReference type="Gene3D" id="3.10.50.40">
    <property type="match status" value="2"/>
</dbReference>
<evidence type="ECO:0000256" key="1">
    <source>
        <dbReference type="ARBA" id="ARBA00000971"/>
    </source>
</evidence>
<evidence type="ECO:0000313" key="11">
    <source>
        <dbReference type="Proteomes" id="UP001172737"/>
    </source>
</evidence>
<accession>A0AAW7M6P7</accession>
<reference evidence="9 12" key="2">
    <citation type="submission" date="2023-06" db="EMBL/GenBank/DDBJ databases">
        <title>SYSU T0a273.</title>
        <authorList>
            <person name="Gao L."/>
            <person name="Fang B.-Z."/>
            <person name="Li W.-J."/>
        </authorList>
    </citation>
    <scope>NUCLEOTIDE SEQUENCE [LARGE SCALE GENOMIC DNA]</scope>
    <source>
        <strain evidence="9 12">SYSU T0a273</strain>
    </source>
</reference>
<feature type="domain" description="PPIase FKBP-type" evidence="8">
    <location>
        <begin position="226"/>
        <end position="311"/>
    </location>
</feature>
<keyword evidence="3 5" id="KW-0697">Rotamase</keyword>
<keyword evidence="4 5" id="KW-0413">Isomerase</keyword>
<feature type="chain" id="PRO_5044718365" description="Peptidyl-prolyl cis-trans isomerase" evidence="7">
    <location>
        <begin position="26"/>
        <end position="311"/>
    </location>
</feature>
<dbReference type="PROSITE" id="PS51257">
    <property type="entry name" value="PROKAR_LIPOPROTEIN"/>
    <property type="match status" value="1"/>
</dbReference>
<comment type="similarity">
    <text evidence="2 6">Belongs to the FKBP-type PPIase family.</text>
</comment>
<dbReference type="InterPro" id="IPR046357">
    <property type="entry name" value="PPIase_dom_sf"/>
</dbReference>
<evidence type="ECO:0000256" key="2">
    <source>
        <dbReference type="ARBA" id="ARBA00006577"/>
    </source>
</evidence>
<evidence type="ECO:0000256" key="3">
    <source>
        <dbReference type="ARBA" id="ARBA00023110"/>
    </source>
</evidence>
<dbReference type="SUPFAM" id="SSF54534">
    <property type="entry name" value="FKBP-like"/>
    <property type="match status" value="2"/>
</dbReference>
<dbReference type="Proteomes" id="UP001172756">
    <property type="component" value="Unassembled WGS sequence"/>
</dbReference>
<dbReference type="PROSITE" id="PS50059">
    <property type="entry name" value="FKBP_PPIASE"/>
    <property type="match status" value="1"/>
</dbReference>
<dbReference type="PANTHER" id="PTHR43811">
    <property type="entry name" value="FKBP-TYPE PEPTIDYL-PROLYL CIS-TRANS ISOMERASE FKPA"/>
    <property type="match status" value="1"/>
</dbReference>
<dbReference type="Pfam" id="PF00254">
    <property type="entry name" value="FKBP_C"/>
    <property type="match status" value="1"/>
</dbReference>
<organism evidence="10 11">
    <name type="scientific">Demequina lignilytica</name>
    <dbReference type="NCBI Taxonomy" id="3051663"/>
    <lineage>
        <taxon>Bacteria</taxon>
        <taxon>Bacillati</taxon>
        <taxon>Actinomycetota</taxon>
        <taxon>Actinomycetes</taxon>
        <taxon>Micrococcales</taxon>
        <taxon>Demequinaceae</taxon>
        <taxon>Demequina</taxon>
    </lineage>
</organism>
<gene>
    <name evidence="9" type="ORF">QQ002_08680</name>
    <name evidence="10" type="ORF">QQX10_07885</name>
</gene>
<dbReference type="EMBL" id="JAUHPX010000004">
    <property type="protein sequence ID" value="MDN4488086.1"/>
    <property type="molecule type" value="Genomic_DNA"/>
</dbReference>
<evidence type="ECO:0000256" key="4">
    <source>
        <dbReference type="ARBA" id="ARBA00023235"/>
    </source>
</evidence>
<proteinExistence type="inferred from homology"/>
<dbReference type="AlphaFoldDB" id="A0AAW7M6P7"/>
<evidence type="ECO:0000313" key="9">
    <source>
        <dbReference type="EMBL" id="MDN4483607.1"/>
    </source>
</evidence>
<evidence type="ECO:0000256" key="5">
    <source>
        <dbReference type="PROSITE-ProRule" id="PRU00277"/>
    </source>
</evidence>
<dbReference type="EMBL" id="JAUHQB010000005">
    <property type="protein sequence ID" value="MDN4483607.1"/>
    <property type="molecule type" value="Genomic_DNA"/>
</dbReference>
<dbReference type="RefSeq" id="WP_301118797.1">
    <property type="nucleotide sequence ID" value="NZ_JAUHPX010000004.1"/>
</dbReference>
<protein>
    <recommendedName>
        <fullName evidence="6">Peptidyl-prolyl cis-trans isomerase</fullName>
        <ecNumber evidence="6">5.2.1.8</ecNumber>
    </recommendedName>
</protein>
<dbReference type="InterPro" id="IPR001179">
    <property type="entry name" value="PPIase_FKBP_dom"/>
</dbReference>
<sequence length="311" mass="31569">MKKNVLTAAVIGAVALMGLTACTSAGDASPSPSASAAVDTSAADLAALESITWTDADGVPLLEFEAPLSVGASALRPIADGDGDAIEDGMNVSLDYVVYSGADAEVMYSTYDEGTPEVVSMTEGQVLQDLYDALVGNGVGTTLIYAYPDTTSTDGSSVIMAVTASDASMPLDRATGTTVEPADGLPTVTLAEDGMPSIDFSSAGEMPTELVVQPLIEGDGATVSSESQVTVHYTGWLWDGEQFDSSWDRGAPSTFSLASVIAGWTQGLAGQTVGSQVLLVIPPDLGYGDTDSGSIPAGSTLVFVVDILAAS</sequence>
<evidence type="ECO:0000256" key="7">
    <source>
        <dbReference type="SAM" id="SignalP"/>
    </source>
</evidence>
<dbReference type="Proteomes" id="UP001172737">
    <property type="component" value="Unassembled WGS sequence"/>
</dbReference>
<evidence type="ECO:0000313" key="12">
    <source>
        <dbReference type="Proteomes" id="UP001172756"/>
    </source>
</evidence>
<dbReference type="GO" id="GO:0003755">
    <property type="term" value="F:peptidyl-prolyl cis-trans isomerase activity"/>
    <property type="evidence" value="ECO:0007669"/>
    <property type="project" value="UniProtKB-UniRule"/>
</dbReference>
<evidence type="ECO:0000259" key="8">
    <source>
        <dbReference type="PROSITE" id="PS50059"/>
    </source>
</evidence>
<reference evidence="10" key="1">
    <citation type="submission" date="2023-06" db="EMBL/GenBank/DDBJ databases">
        <title>Sysu t00039.</title>
        <authorList>
            <person name="Gao L."/>
            <person name="Fang B.-Z."/>
            <person name="Li W.-J."/>
        </authorList>
    </citation>
    <scope>NUCLEOTIDE SEQUENCE</scope>
    <source>
        <strain evidence="10">SYSU T00039</strain>
    </source>
</reference>
<name>A0AAW7M6P7_9MICO</name>
<feature type="signal peptide" evidence="7">
    <location>
        <begin position="1"/>
        <end position="25"/>
    </location>
</feature>
<evidence type="ECO:0000313" key="10">
    <source>
        <dbReference type="EMBL" id="MDN4488086.1"/>
    </source>
</evidence>
<comment type="caution">
    <text evidence="10">The sequence shown here is derived from an EMBL/GenBank/DDBJ whole genome shotgun (WGS) entry which is preliminary data.</text>
</comment>
<evidence type="ECO:0000256" key="6">
    <source>
        <dbReference type="RuleBase" id="RU003915"/>
    </source>
</evidence>
<keyword evidence="11" id="KW-1185">Reference proteome</keyword>